<evidence type="ECO:0000313" key="1">
    <source>
        <dbReference type="EMBL" id="SOB60271.1"/>
    </source>
</evidence>
<proteinExistence type="predicted"/>
<protein>
    <recommendedName>
        <fullName evidence="3">Phosphonate metabolism protein</fullName>
    </recommendedName>
</protein>
<organism evidence="1 2">
    <name type="scientific">Pseudodesulfovibrio profundus</name>
    <dbReference type="NCBI Taxonomy" id="57320"/>
    <lineage>
        <taxon>Bacteria</taxon>
        <taxon>Pseudomonadati</taxon>
        <taxon>Thermodesulfobacteriota</taxon>
        <taxon>Desulfovibrionia</taxon>
        <taxon>Desulfovibrionales</taxon>
        <taxon>Desulfovibrionaceae</taxon>
    </lineage>
</organism>
<name>A0A2C8FBX2_9BACT</name>
<accession>A0A2C8FBX2</accession>
<gene>
    <name evidence="1" type="ORF">DPRO_3358</name>
</gene>
<dbReference type="AlphaFoldDB" id="A0A2C8FBX2"/>
<dbReference type="OrthoDB" id="4954742at2"/>
<evidence type="ECO:0000313" key="2">
    <source>
        <dbReference type="Proteomes" id="UP000219215"/>
    </source>
</evidence>
<reference evidence="2" key="1">
    <citation type="submission" date="2017-09" db="EMBL/GenBank/DDBJ databases">
        <authorList>
            <person name="Regsiter A."/>
            <person name="William W."/>
        </authorList>
    </citation>
    <scope>NUCLEOTIDE SEQUENCE [LARGE SCALE GENOMIC DNA]</scope>
    <source>
        <strain evidence="2">500-1</strain>
    </source>
</reference>
<dbReference type="RefSeq" id="WP_097013019.1">
    <property type="nucleotide sequence ID" value="NZ_LT907975.1"/>
</dbReference>
<dbReference type="KEGG" id="pprf:DPRO_3358"/>
<dbReference type="EMBL" id="LT907975">
    <property type="protein sequence ID" value="SOB60271.1"/>
    <property type="molecule type" value="Genomic_DNA"/>
</dbReference>
<keyword evidence="2" id="KW-1185">Reference proteome</keyword>
<dbReference type="InterPro" id="IPR009389">
    <property type="entry name" value="DUF1045"/>
</dbReference>
<dbReference type="Pfam" id="PF06299">
    <property type="entry name" value="DUF1045"/>
    <property type="match status" value="1"/>
</dbReference>
<dbReference type="Proteomes" id="UP000219215">
    <property type="component" value="Chromosome DPRO"/>
</dbReference>
<evidence type="ECO:0008006" key="3">
    <source>
        <dbReference type="Google" id="ProtNLM"/>
    </source>
</evidence>
<sequence length="230" mass="26525">MPKRYAIYYAPERNSMLDVFGKRWVGRCAETGKSLDQPQFPGISPEVVYENTRSPRHYGFHGTLVPPFELKEGFCGHQLIEHAEKLARSQSTFVMEPLSVMEIGSFIALVPAGQDTLARLAEASLRWLEPFRQQPSLAELERRRAKGLTPTQERFLVNWGYPYVLEEFRFHLTLTDSIRDKPTRKKLFKLTVNHAAAVTQLIHPVRELCVFRQENRESSFILIHRAQLGT</sequence>